<sequence length="16" mass="1963">MQTWPDLLSCWRRLSA</sequence>
<dbReference type="AlphaFoldDB" id="A0A0A9EPJ4"/>
<protein>
    <submittedName>
        <fullName evidence="1">Uncharacterized protein</fullName>
    </submittedName>
</protein>
<accession>A0A0A9EPJ4</accession>
<proteinExistence type="predicted"/>
<organism evidence="1">
    <name type="scientific">Arundo donax</name>
    <name type="common">Giant reed</name>
    <name type="synonym">Donax arundinaceus</name>
    <dbReference type="NCBI Taxonomy" id="35708"/>
    <lineage>
        <taxon>Eukaryota</taxon>
        <taxon>Viridiplantae</taxon>
        <taxon>Streptophyta</taxon>
        <taxon>Embryophyta</taxon>
        <taxon>Tracheophyta</taxon>
        <taxon>Spermatophyta</taxon>
        <taxon>Magnoliopsida</taxon>
        <taxon>Liliopsida</taxon>
        <taxon>Poales</taxon>
        <taxon>Poaceae</taxon>
        <taxon>PACMAD clade</taxon>
        <taxon>Arundinoideae</taxon>
        <taxon>Arundineae</taxon>
        <taxon>Arundo</taxon>
    </lineage>
</organism>
<name>A0A0A9EPJ4_ARUDO</name>
<reference evidence="1" key="1">
    <citation type="submission" date="2014-09" db="EMBL/GenBank/DDBJ databases">
        <authorList>
            <person name="Magalhaes I.L.F."/>
            <person name="Oliveira U."/>
            <person name="Santos F.R."/>
            <person name="Vidigal T.H.D.A."/>
            <person name="Brescovit A.D."/>
            <person name="Santos A.J."/>
        </authorList>
    </citation>
    <scope>NUCLEOTIDE SEQUENCE</scope>
    <source>
        <tissue evidence="1">Shoot tissue taken approximately 20 cm above the soil surface</tissue>
    </source>
</reference>
<evidence type="ECO:0000313" key="1">
    <source>
        <dbReference type="EMBL" id="JAD97957.1"/>
    </source>
</evidence>
<dbReference type="EMBL" id="GBRH01199938">
    <property type="protein sequence ID" value="JAD97957.1"/>
    <property type="molecule type" value="Transcribed_RNA"/>
</dbReference>
<reference evidence="1" key="2">
    <citation type="journal article" date="2015" name="Data Brief">
        <title>Shoot transcriptome of the giant reed, Arundo donax.</title>
        <authorList>
            <person name="Barrero R.A."/>
            <person name="Guerrero F.D."/>
            <person name="Moolhuijzen P."/>
            <person name="Goolsby J.A."/>
            <person name="Tidwell J."/>
            <person name="Bellgard S.E."/>
            <person name="Bellgard M.I."/>
        </authorList>
    </citation>
    <scope>NUCLEOTIDE SEQUENCE</scope>
    <source>
        <tissue evidence="1">Shoot tissue taken approximately 20 cm above the soil surface</tissue>
    </source>
</reference>